<name>A0ACC0UWH0_9HYPO</name>
<evidence type="ECO:0000313" key="1">
    <source>
        <dbReference type="EMBL" id="KAI9898007.1"/>
    </source>
</evidence>
<keyword evidence="2" id="KW-1185">Reference proteome</keyword>
<protein>
    <submittedName>
        <fullName evidence="1">Uncharacterized protein</fullName>
    </submittedName>
</protein>
<reference evidence="1" key="1">
    <citation type="submission" date="2022-10" db="EMBL/GenBank/DDBJ databases">
        <title>Complete Genome of Trichothecium roseum strain YXFP-22015, a Plant Pathogen Isolated from Citrus.</title>
        <authorList>
            <person name="Wang Y."/>
            <person name="Zhu L."/>
        </authorList>
    </citation>
    <scope>NUCLEOTIDE SEQUENCE</scope>
    <source>
        <strain evidence="1">YXFP-22015</strain>
    </source>
</reference>
<organism evidence="1 2">
    <name type="scientific">Trichothecium roseum</name>
    <dbReference type="NCBI Taxonomy" id="47278"/>
    <lineage>
        <taxon>Eukaryota</taxon>
        <taxon>Fungi</taxon>
        <taxon>Dikarya</taxon>
        <taxon>Ascomycota</taxon>
        <taxon>Pezizomycotina</taxon>
        <taxon>Sordariomycetes</taxon>
        <taxon>Hypocreomycetidae</taxon>
        <taxon>Hypocreales</taxon>
        <taxon>Hypocreales incertae sedis</taxon>
        <taxon>Trichothecium</taxon>
    </lineage>
</organism>
<dbReference type="Proteomes" id="UP001163324">
    <property type="component" value="Chromosome 6"/>
</dbReference>
<evidence type="ECO:0000313" key="2">
    <source>
        <dbReference type="Proteomes" id="UP001163324"/>
    </source>
</evidence>
<accession>A0ACC0UWH0</accession>
<gene>
    <name evidence="1" type="ORF">N3K66_006367</name>
</gene>
<comment type="caution">
    <text evidence="1">The sequence shown here is derived from an EMBL/GenBank/DDBJ whole genome shotgun (WGS) entry which is preliminary data.</text>
</comment>
<dbReference type="EMBL" id="CM047945">
    <property type="protein sequence ID" value="KAI9898007.1"/>
    <property type="molecule type" value="Genomic_DNA"/>
</dbReference>
<sequence length="563" mass="63286">MKLSIVNALFTFGLLSEAAFDGVHPRRYDEIRSPAPPQPRSGDGDKSKSKFLNKKTEKFVVNGTGIPEVNFDVGESYAGLLPISKSPDEERELYFWFFPSTNPDAGDEVVIWLNGGPGCSSLSGLLTENGPFLWQAGTLSPTPNSYSWTNLTNVIWVEQPVGVGYSKGEPNITNEVELGLQFTGFWRNFIEAFELEGATTYITGESYAGKYVPYIADAFITADDDKYFKLGGVAINDPILGDDAVQTQAVIYPYVEYWQNLFNFNQTYLNALRWTHEHCNYSTYLEDYLTFPPPEDDFPVLPSPYDGNATCDIWDLVYKGALDQNPCFNIYHITETCPHVYSQLGIVNQGDFDPEGSEVYFNRTDVQDAINAPHVDWYQCTPKNVFVGGEPGSNGDTSLPPAQDDTLRRVIEHTNNTIIGVGRLDYILPPNGTLFALQNTTWNGDKGFRKYPQDQEFYVPFHKEHNGGRLSEAGVVGQWGYERGVTYYEVQLAGHELPGYTAGAGYRVLEQLLGRIKNLGTHEPFTTQNRGGHKGDDDEEEKKQGEPDMHTWNRRPRPWTRNL</sequence>
<proteinExistence type="predicted"/>